<dbReference type="SUPFAM" id="SSF88659">
    <property type="entry name" value="Sigma3 and sigma4 domains of RNA polymerase sigma factors"/>
    <property type="match status" value="1"/>
</dbReference>
<evidence type="ECO:0000259" key="6">
    <source>
        <dbReference type="Pfam" id="PF08281"/>
    </source>
</evidence>
<keyword evidence="8" id="KW-1185">Reference proteome</keyword>
<dbReference type="Pfam" id="PF08281">
    <property type="entry name" value="Sigma70_r4_2"/>
    <property type="match status" value="1"/>
</dbReference>
<evidence type="ECO:0000256" key="3">
    <source>
        <dbReference type="ARBA" id="ARBA00023082"/>
    </source>
</evidence>
<name>A0ABV8LGB3_9ACTN</name>
<dbReference type="InterPro" id="IPR007627">
    <property type="entry name" value="RNA_pol_sigma70_r2"/>
</dbReference>
<evidence type="ECO:0000256" key="1">
    <source>
        <dbReference type="ARBA" id="ARBA00010641"/>
    </source>
</evidence>
<dbReference type="InterPro" id="IPR013249">
    <property type="entry name" value="RNA_pol_sigma70_r4_t2"/>
</dbReference>
<keyword evidence="2" id="KW-0805">Transcription regulation</keyword>
<comment type="caution">
    <text evidence="7">The sequence shown here is derived from an EMBL/GenBank/DDBJ whole genome shotgun (WGS) entry which is preliminary data.</text>
</comment>
<evidence type="ECO:0000313" key="7">
    <source>
        <dbReference type="EMBL" id="MFC4129946.1"/>
    </source>
</evidence>
<sequence>MAEETDQARRDAALLIAVAGGDRDAFELLYRHYAPWLTLKLRHRCSDTALVDDVVQETFLSVWRTADGFRPQEGADVSGWLWRICSRRLADAVRGNSARRRLTHLLLGLRGDDERRDSAEDEVLTGLAHGDLGTALEKLPPELRDVLTATVLDGLTTREASARLDIPEGTVKTRALRARRRLTEELA</sequence>
<evidence type="ECO:0000259" key="5">
    <source>
        <dbReference type="Pfam" id="PF04542"/>
    </source>
</evidence>
<dbReference type="InterPro" id="IPR013325">
    <property type="entry name" value="RNA_pol_sigma_r2"/>
</dbReference>
<accession>A0ABV8LGB3</accession>
<dbReference type="Proteomes" id="UP001595816">
    <property type="component" value="Unassembled WGS sequence"/>
</dbReference>
<dbReference type="NCBIfam" id="TIGR02937">
    <property type="entry name" value="sigma70-ECF"/>
    <property type="match status" value="1"/>
</dbReference>
<dbReference type="EMBL" id="JBHSAY010000004">
    <property type="protein sequence ID" value="MFC4129946.1"/>
    <property type="molecule type" value="Genomic_DNA"/>
</dbReference>
<dbReference type="SUPFAM" id="SSF88946">
    <property type="entry name" value="Sigma2 domain of RNA polymerase sigma factors"/>
    <property type="match status" value="1"/>
</dbReference>
<evidence type="ECO:0000313" key="8">
    <source>
        <dbReference type="Proteomes" id="UP001595816"/>
    </source>
</evidence>
<proteinExistence type="inferred from homology"/>
<dbReference type="Gene3D" id="1.10.10.10">
    <property type="entry name" value="Winged helix-like DNA-binding domain superfamily/Winged helix DNA-binding domain"/>
    <property type="match status" value="1"/>
</dbReference>
<dbReference type="InterPro" id="IPR036388">
    <property type="entry name" value="WH-like_DNA-bd_sf"/>
</dbReference>
<keyword evidence="4" id="KW-0804">Transcription</keyword>
<evidence type="ECO:0000256" key="4">
    <source>
        <dbReference type="ARBA" id="ARBA00023163"/>
    </source>
</evidence>
<dbReference type="InterPro" id="IPR014284">
    <property type="entry name" value="RNA_pol_sigma-70_dom"/>
</dbReference>
<dbReference type="PANTHER" id="PTHR43133:SF46">
    <property type="entry name" value="RNA POLYMERASE SIGMA-70 FACTOR ECF SUBFAMILY"/>
    <property type="match status" value="1"/>
</dbReference>
<dbReference type="Gene3D" id="1.10.1740.10">
    <property type="match status" value="1"/>
</dbReference>
<keyword evidence="3" id="KW-0731">Sigma factor</keyword>
<organism evidence="7 8">
    <name type="scientific">Hamadaea flava</name>
    <dbReference type="NCBI Taxonomy" id="1742688"/>
    <lineage>
        <taxon>Bacteria</taxon>
        <taxon>Bacillati</taxon>
        <taxon>Actinomycetota</taxon>
        <taxon>Actinomycetes</taxon>
        <taxon>Micromonosporales</taxon>
        <taxon>Micromonosporaceae</taxon>
        <taxon>Hamadaea</taxon>
    </lineage>
</organism>
<feature type="domain" description="RNA polymerase sigma factor 70 region 4 type 2" evidence="6">
    <location>
        <begin position="131"/>
        <end position="182"/>
    </location>
</feature>
<reference evidence="8" key="1">
    <citation type="journal article" date="2019" name="Int. J. Syst. Evol. Microbiol.">
        <title>The Global Catalogue of Microorganisms (GCM) 10K type strain sequencing project: providing services to taxonomists for standard genome sequencing and annotation.</title>
        <authorList>
            <consortium name="The Broad Institute Genomics Platform"/>
            <consortium name="The Broad Institute Genome Sequencing Center for Infectious Disease"/>
            <person name="Wu L."/>
            <person name="Ma J."/>
        </authorList>
    </citation>
    <scope>NUCLEOTIDE SEQUENCE [LARGE SCALE GENOMIC DNA]</scope>
    <source>
        <strain evidence="8">CGMCC 4.7289</strain>
    </source>
</reference>
<dbReference type="RefSeq" id="WP_253755551.1">
    <property type="nucleotide sequence ID" value="NZ_JAMZDZ010000001.1"/>
</dbReference>
<gene>
    <name evidence="7" type="ORF">ACFOZ4_04945</name>
</gene>
<comment type="similarity">
    <text evidence="1">Belongs to the sigma-70 factor family. ECF subfamily.</text>
</comment>
<feature type="domain" description="RNA polymerase sigma-70 region 2" evidence="5">
    <location>
        <begin position="29"/>
        <end position="97"/>
    </location>
</feature>
<dbReference type="PANTHER" id="PTHR43133">
    <property type="entry name" value="RNA POLYMERASE ECF-TYPE SIGMA FACTO"/>
    <property type="match status" value="1"/>
</dbReference>
<dbReference type="InterPro" id="IPR013324">
    <property type="entry name" value="RNA_pol_sigma_r3/r4-like"/>
</dbReference>
<dbReference type="InterPro" id="IPR039425">
    <property type="entry name" value="RNA_pol_sigma-70-like"/>
</dbReference>
<dbReference type="Pfam" id="PF04542">
    <property type="entry name" value="Sigma70_r2"/>
    <property type="match status" value="1"/>
</dbReference>
<evidence type="ECO:0000256" key="2">
    <source>
        <dbReference type="ARBA" id="ARBA00023015"/>
    </source>
</evidence>
<protein>
    <submittedName>
        <fullName evidence="7">RNA polymerase sigma factor</fullName>
    </submittedName>
</protein>